<comment type="similarity">
    <text evidence="7">Belongs to the YfgM family.</text>
</comment>
<dbReference type="PIRSF" id="PIRSF006170">
    <property type="entry name" value="YfgM"/>
    <property type="match status" value="1"/>
</dbReference>
<evidence type="ECO:0000256" key="7">
    <source>
        <dbReference type="ARBA" id="ARBA00024197"/>
    </source>
</evidence>
<name>A0A432YYK9_9GAMM</name>
<feature type="domain" description="Ancillary SecYEG translocon subunit/Cell division coordinator CpoB TPR" evidence="10">
    <location>
        <begin position="13"/>
        <end position="202"/>
    </location>
</feature>
<evidence type="ECO:0000256" key="3">
    <source>
        <dbReference type="ARBA" id="ARBA00022692"/>
    </source>
</evidence>
<dbReference type="InterPro" id="IPR018704">
    <property type="entry name" value="SecYEG/CpoB_TPR"/>
</dbReference>
<evidence type="ECO:0000256" key="6">
    <source>
        <dbReference type="ARBA" id="ARBA00023186"/>
    </source>
</evidence>
<feature type="transmembrane region" description="Helical" evidence="9">
    <location>
        <begin position="21"/>
        <end position="40"/>
    </location>
</feature>
<evidence type="ECO:0000259" key="10">
    <source>
        <dbReference type="Pfam" id="PF09976"/>
    </source>
</evidence>
<keyword evidence="2" id="KW-1003">Cell membrane</keyword>
<comment type="subcellular location">
    <subcellularLocation>
        <location evidence="1">Cell membrane</location>
        <topology evidence="1">Single-pass type II membrane protein</topology>
    </subcellularLocation>
</comment>
<dbReference type="Pfam" id="PF09976">
    <property type="entry name" value="TPR_21"/>
    <property type="match status" value="1"/>
</dbReference>
<evidence type="ECO:0000256" key="1">
    <source>
        <dbReference type="ARBA" id="ARBA00004401"/>
    </source>
</evidence>
<dbReference type="Proteomes" id="UP000288058">
    <property type="component" value="Unassembled WGS sequence"/>
</dbReference>
<dbReference type="PANTHER" id="PTHR38035">
    <property type="entry name" value="UPF0070 PROTEIN YFGM"/>
    <property type="match status" value="1"/>
</dbReference>
<dbReference type="AlphaFoldDB" id="A0A432YYK9"/>
<dbReference type="EMBL" id="PIQC01000006">
    <property type="protein sequence ID" value="RUO68470.1"/>
    <property type="molecule type" value="Genomic_DNA"/>
</dbReference>
<dbReference type="PANTHER" id="PTHR38035:SF1">
    <property type="entry name" value="ANCILLARY SECYEG TRANSLOCON SUBUNIT"/>
    <property type="match status" value="1"/>
</dbReference>
<dbReference type="OrthoDB" id="9789675at2"/>
<evidence type="ECO:0000256" key="4">
    <source>
        <dbReference type="ARBA" id="ARBA00022989"/>
    </source>
</evidence>
<keyword evidence="12" id="KW-1185">Reference proteome</keyword>
<evidence type="ECO:0000256" key="8">
    <source>
        <dbReference type="ARBA" id="ARBA00024235"/>
    </source>
</evidence>
<keyword evidence="3 9" id="KW-0812">Transmembrane</keyword>
<dbReference type="RefSeq" id="WP_126782587.1">
    <property type="nucleotide sequence ID" value="NZ_PIQC01000006.1"/>
</dbReference>
<dbReference type="GO" id="GO:0005886">
    <property type="term" value="C:plasma membrane"/>
    <property type="evidence" value="ECO:0007669"/>
    <property type="project" value="UniProtKB-SubCell"/>
</dbReference>
<dbReference type="SUPFAM" id="SSF48452">
    <property type="entry name" value="TPR-like"/>
    <property type="match status" value="1"/>
</dbReference>
<comment type="caution">
    <text evidence="11">The sequence shown here is derived from an EMBL/GenBank/DDBJ whole genome shotgun (WGS) entry which is preliminary data.</text>
</comment>
<keyword evidence="5 9" id="KW-0472">Membrane</keyword>
<evidence type="ECO:0000256" key="5">
    <source>
        <dbReference type="ARBA" id="ARBA00023136"/>
    </source>
</evidence>
<dbReference type="InterPro" id="IPR011990">
    <property type="entry name" value="TPR-like_helical_dom_sf"/>
</dbReference>
<evidence type="ECO:0000256" key="2">
    <source>
        <dbReference type="ARBA" id="ARBA00022475"/>
    </source>
</evidence>
<evidence type="ECO:0000313" key="12">
    <source>
        <dbReference type="Proteomes" id="UP000288058"/>
    </source>
</evidence>
<dbReference type="GO" id="GO:0044877">
    <property type="term" value="F:protein-containing complex binding"/>
    <property type="evidence" value="ECO:0007669"/>
    <property type="project" value="InterPro"/>
</dbReference>
<sequence length="204" mass="22448">MDNTEEQQVERLKEFWKEHGKGIVAGVVIGFGLFYGWRYYDQHTLETQERASANYQQLTTELSEGSENAVLEAQEFVSENPENIYAQLVALELAKHATERTDLATAVTVLQSVVDNTDDENMSALASIRLARVLIAQEQLDTALSLVQKPLPEAFAGFAAELEGDILAEQGNTAEARAAYERALQAGESLTPALQMKLNSLAKS</sequence>
<proteinExistence type="inferred from homology"/>
<dbReference type="InterPro" id="IPR026039">
    <property type="entry name" value="YfgM"/>
</dbReference>
<evidence type="ECO:0000313" key="11">
    <source>
        <dbReference type="EMBL" id="RUO68470.1"/>
    </source>
</evidence>
<protein>
    <recommendedName>
        <fullName evidence="8">Ancillary SecYEG translocon subunit</fullName>
    </recommendedName>
</protein>
<organism evidence="11 12">
    <name type="scientific">Idiomarina ramblicola</name>
    <dbReference type="NCBI Taxonomy" id="263724"/>
    <lineage>
        <taxon>Bacteria</taxon>
        <taxon>Pseudomonadati</taxon>
        <taxon>Pseudomonadota</taxon>
        <taxon>Gammaproteobacteria</taxon>
        <taxon>Alteromonadales</taxon>
        <taxon>Idiomarinaceae</taxon>
        <taxon>Idiomarina</taxon>
    </lineage>
</organism>
<keyword evidence="6" id="KW-0143">Chaperone</keyword>
<evidence type="ECO:0000256" key="9">
    <source>
        <dbReference type="SAM" id="Phobius"/>
    </source>
</evidence>
<gene>
    <name evidence="11" type="ORF">CWI78_09650</name>
</gene>
<keyword evidence="4 9" id="KW-1133">Transmembrane helix</keyword>
<accession>A0A432YYK9</accession>
<dbReference type="Gene3D" id="1.25.40.10">
    <property type="entry name" value="Tetratricopeptide repeat domain"/>
    <property type="match status" value="1"/>
</dbReference>
<reference evidence="12" key="1">
    <citation type="journal article" date="2018" name="Front. Microbiol.">
        <title>Genome-Based Analysis Reveals the Taxonomy and Diversity of the Family Idiomarinaceae.</title>
        <authorList>
            <person name="Liu Y."/>
            <person name="Lai Q."/>
            <person name="Shao Z."/>
        </authorList>
    </citation>
    <scope>NUCLEOTIDE SEQUENCE [LARGE SCALE GENOMIC DNA]</scope>
    <source>
        <strain evidence="12">R22</strain>
    </source>
</reference>